<accession>A0A4Z0G3E9</accession>
<evidence type="ECO:0000259" key="2">
    <source>
        <dbReference type="Pfam" id="PF05872"/>
    </source>
</evidence>
<dbReference type="OrthoDB" id="9758751at2"/>
<proteinExistence type="predicted"/>
<organism evidence="3 4">
    <name type="scientific">Streptomyces palmae</name>
    <dbReference type="NCBI Taxonomy" id="1701085"/>
    <lineage>
        <taxon>Bacteria</taxon>
        <taxon>Bacillati</taxon>
        <taxon>Actinomycetota</taxon>
        <taxon>Actinomycetes</taxon>
        <taxon>Kitasatosporales</taxon>
        <taxon>Streptomycetaceae</taxon>
        <taxon>Streptomyces</taxon>
    </lineage>
</organism>
<protein>
    <submittedName>
        <fullName evidence="3">DUF853 family protein</fullName>
    </submittedName>
</protein>
<feature type="domain" description="Helicase HerA-like C-terminal" evidence="2">
    <location>
        <begin position="50"/>
        <end position="131"/>
    </location>
</feature>
<sequence>MNQSPPPATTGPAGTASDGPTAALVAGYAGSGPALDLGALLWKGACLPDVPVRVPLPLLTWHGLITGAGTDRTRTLRLIAERLSAHGVPVLLTDLTGALNGLADPGEGSEHLERRAAELGEEWTALGYPLQRYAPGGGGTDAGRPSDPALVAALNLLAAMEREGASALFGTSSGPGESAGSGASGDSAGSAGLGALADSDVSAATGASAGSGANAGSDTSAGPAASALFGASAFDADRFVRTAADGRGLVSVLDLSALREQPRQCAALSVWLSAGLCRALPEVGKVPKPALVCCLDEAGLLFGSGSPGLREAVAQALRLLGSRGVGVFLAAGSPEEIPAEVRERLAHRVRLTPGPGEAVVSVLDVRGERLPEAAVRLRVPQSLMSPAEGAELDRAIGAARPPSGAGGRSGS</sequence>
<dbReference type="SUPFAM" id="SSF52540">
    <property type="entry name" value="P-loop containing nucleoside triphosphate hydrolases"/>
    <property type="match status" value="1"/>
</dbReference>
<dbReference type="Gene3D" id="3.40.50.300">
    <property type="entry name" value="P-loop containing nucleotide triphosphate hydrolases"/>
    <property type="match status" value="1"/>
</dbReference>
<gene>
    <name evidence="3" type="ORF">E4099_29385</name>
</gene>
<keyword evidence="4" id="KW-1185">Reference proteome</keyword>
<dbReference type="InterPro" id="IPR033186">
    <property type="entry name" value="HerA_C"/>
</dbReference>
<evidence type="ECO:0000313" key="4">
    <source>
        <dbReference type="Proteomes" id="UP000297948"/>
    </source>
</evidence>
<dbReference type="AlphaFoldDB" id="A0A4Z0G3E9"/>
<feature type="domain" description="Helicase HerA-like C-terminal" evidence="2">
    <location>
        <begin position="224"/>
        <end position="350"/>
    </location>
</feature>
<evidence type="ECO:0000313" key="3">
    <source>
        <dbReference type="EMBL" id="TGA89130.1"/>
    </source>
</evidence>
<dbReference type="InterPro" id="IPR027417">
    <property type="entry name" value="P-loop_NTPase"/>
</dbReference>
<dbReference type="PANTHER" id="PTHR30121:SF6">
    <property type="entry name" value="SLR6007 PROTEIN"/>
    <property type="match status" value="1"/>
</dbReference>
<dbReference type="PANTHER" id="PTHR30121">
    <property type="entry name" value="UNCHARACTERIZED PROTEIN YJGR-RELATED"/>
    <property type="match status" value="1"/>
</dbReference>
<feature type="region of interest" description="Disordered" evidence="1">
    <location>
        <begin position="390"/>
        <end position="411"/>
    </location>
</feature>
<dbReference type="EMBL" id="SRID01000471">
    <property type="protein sequence ID" value="TGA89130.1"/>
    <property type="molecule type" value="Genomic_DNA"/>
</dbReference>
<evidence type="ECO:0000256" key="1">
    <source>
        <dbReference type="SAM" id="MobiDB-lite"/>
    </source>
</evidence>
<dbReference type="InterPro" id="IPR051162">
    <property type="entry name" value="T4SS_component"/>
</dbReference>
<comment type="caution">
    <text evidence="3">The sequence shown here is derived from an EMBL/GenBank/DDBJ whole genome shotgun (WGS) entry which is preliminary data.</text>
</comment>
<dbReference type="Proteomes" id="UP000297948">
    <property type="component" value="Unassembled WGS sequence"/>
</dbReference>
<dbReference type="Pfam" id="PF05872">
    <property type="entry name" value="HerA_C"/>
    <property type="match status" value="2"/>
</dbReference>
<reference evidence="3 4" key="1">
    <citation type="submission" date="2019-03" db="EMBL/GenBank/DDBJ databases">
        <authorList>
            <person name="Gonzalez-Pimentel J.L."/>
        </authorList>
    </citation>
    <scope>NUCLEOTIDE SEQUENCE [LARGE SCALE GENOMIC DNA]</scope>
    <source>
        <strain evidence="3 4">JCM 31289</strain>
    </source>
</reference>
<feature type="region of interest" description="Disordered" evidence="1">
    <location>
        <begin position="168"/>
        <end position="187"/>
    </location>
</feature>
<dbReference type="RefSeq" id="WP_135342151.1">
    <property type="nucleotide sequence ID" value="NZ_JBHLTX010000053.1"/>
</dbReference>
<name>A0A4Z0G3E9_9ACTN</name>